<keyword evidence="9" id="KW-1185">Reference proteome</keyword>
<comment type="similarity">
    <text evidence="2">Belongs to the CD36 family.</text>
</comment>
<dbReference type="EnsemblMetazoa" id="CLYHEMT013200.2">
    <property type="protein sequence ID" value="CLYHEMP013200.2"/>
    <property type="gene ID" value="CLYHEMG013200"/>
</dbReference>
<dbReference type="PANTHER" id="PTHR11923">
    <property type="entry name" value="SCAVENGER RECEPTOR CLASS B TYPE-1 SR-B1"/>
    <property type="match status" value="1"/>
</dbReference>
<evidence type="ECO:0000313" key="8">
    <source>
        <dbReference type="EnsemblMetazoa" id="CLYHEMP013200.2"/>
    </source>
</evidence>
<dbReference type="AlphaFoldDB" id="A0A7M5WUG2"/>
<comment type="subcellular location">
    <subcellularLocation>
        <location evidence="1">Membrane</location>
    </subcellularLocation>
</comment>
<evidence type="ECO:0000256" key="2">
    <source>
        <dbReference type="ARBA" id="ARBA00010532"/>
    </source>
</evidence>
<keyword evidence="5 7" id="KW-0472">Membrane</keyword>
<dbReference type="OrthoDB" id="18585at2759"/>
<reference evidence="8" key="1">
    <citation type="submission" date="2021-01" db="UniProtKB">
        <authorList>
            <consortium name="EnsemblMetazoa"/>
        </authorList>
    </citation>
    <scope>IDENTIFICATION</scope>
</reference>
<evidence type="ECO:0000313" key="9">
    <source>
        <dbReference type="Proteomes" id="UP000594262"/>
    </source>
</evidence>
<dbReference type="PRINTS" id="PR01609">
    <property type="entry name" value="CD36FAMILY"/>
</dbReference>
<proteinExistence type="inferred from homology"/>
<dbReference type="GO" id="GO:0005737">
    <property type="term" value="C:cytoplasm"/>
    <property type="evidence" value="ECO:0007669"/>
    <property type="project" value="TreeGrafter"/>
</dbReference>
<evidence type="ECO:0000256" key="6">
    <source>
        <dbReference type="ARBA" id="ARBA00023180"/>
    </source>
</evidence>
<organism evidence="8 9">
    <name type="scientific">Clytia hemisphaerica</name>
    <dbReference type="NCBI Taxonomy" id="252671"/>
    <lineage>
        <taxon>Eukaryota</taxon>
        <taxon>Metazoa</taxon>
        <taxon>Cnidaria</taxon>
        <taxon>Hydrozoa</taxon>
        <taxon>Hydroidolina</taxon>
        <taxon>Leptothecata</taxon>
        <taxon>Obeliida</taxon>
        <taxon>Clytiidae</taxon>
        <taxon>Clytia</taxon>
    </lineage>
</organism>
<keyword evidence="4 7" id="KW-1133">Transmembrane helix</keyword>
<dbReference type="GO" id="GO:0005044">
    <property type="term" value="F:scavenger receptor activity"/>
    <property type="evidence" value="ECO:0007669"/>
    <property type="project" value="TreeGrafter"/>
</dbReference>
<dbReference type="PANTHER" id="PTHR11923:SF51">
    <property type="entry name" value="LYSOSOME MEMBRANE PROTEIN 2"/>
    <property type="match status" value="1"/>
</dbReference>
<evidence type="ECO:0000256" key="5">
    <source>
        <dbReference type="ARBA" id="ARBA00023136"/>
    </source>
</evidence>
<keyword evidence="6" id="KW-0325">Glycoprotein</keyword>
<dbReference type="GeneID" id="136804057"/>
<protein>
    <recommendedName>
        <fullName evidence="10">CD36 family protein</fullName>
    </recommendedName>
</protein>
<sequence>MGQFKVIALILLGAISIILGVLLGRNLIPRVIRKTLTEMKCVDSIMHAQYKQFKGNASDQNDNTQIKVFHWNLTNKDDFLYNGATPKFEEIGPYVYTFGGEKANIQFTRETARYKSILKTSFSSKLTKQFCPRCQEDDMFVNVNMGYIGVLQMTGAEDVLAYSLIPPIIGKLLLDANDGNLSTTYQSIGMAGQSVLPANVLPNDFKIDFSAFLSNVMNVSSASIQYTETQMRGLYNVVTNATLLGVSGAAPSANCSTDPSQADCLQMGFLVLANWMSVRSAEVVADGKNVTDDATFLALYGAIGALFCPNTTYTCLDTVSDVNMIGYIVGYVTQYLPQIVIELAIDHKNYGLLTQRTHKEIASGYFLTELVFPGFERGIPVPGFVPNDADVDEALKTKLYNEVYTCGVPSKTEFTWAKADDASSVPSSYFPGASKEFLEIDSKFTATYFGTKPNLDICKTRQSAPHESYKVYDNTLKGTYILRRTLQRDYLGVNVHDYEMDLEELYKVDDVAVFTRGLRDMTKSKNNVPMLFSQPHYLMAESIISDTLGMKPDKIKHQSLHSIEPITGSAIEVVNRLQLNTYLTPAMLSSPRMKPYNVSYVEHNTTGVTKPFPILWMETHAFATAKELAAMDKLLSAVRASCMAIVIGPLIGVIIFLIAGYCYWKRVKRGSSVDASEVGKSTTSM</sequence>
<dbReference type="Pfam" id="PF01130">
    <property type="entry name" value="CD36"/>
    <property type="match status" value="2"/>
</dbReference>
<name>A0A7M5WUG2_9CNID</name>
<evidence type="ECO:0000256" key="4">
    <source>
        <dbReference type="ARBA" id="ARBA00022989"/>
    </source>
</evidence>
<feature type="transmembrane region" description="Helical" evidence="7">
    <location>
        <begin position="643"/>
        <end position="664"/>
    </location>
</feature>
<accession>A0A7M5WUG2</accession>
<dbReference type="Proteomes" id="UP000594262">
    <property type="component" value="Unplaced"/>
</dbReference>
<dbReference type="RefSeq" id="XP_066916896.1">
    <property type="nucleotide sequence ID" value="XM_067060795.1"/>
</dbReference>
<dbReference type="GO" id="GO:0016020">
    <property type="term" value="C:membrane"/>
    <property type="evidence" value="ECO:0007669"/>
    <property type="project" value="UniProtKB-SubCell"/>
</dbReference>
<evidence type="ECO:0000256" key="3">
    <source>
        <dbReference type="ARBA" id="ARBA00022692"/>
    </source>
</evidence>
<keyword evidence="3 7" id="KW-0812">Transmembrane</keyword>
<evidence type="ECO:0000256" key="1">
    <source>
        <dbReference type="ARBA" id="ARBA00004370"/>
    </source>
</evidence>
<evidence type="ECO:0008006" key="10">
    <source>
        <dbReference type="Google" id="ProtNLM"/>
    </source>
</evidence>
<evidence type="ECO:0000256" key="7">
    <source>
        <dbReference type="SAM" id="Phobius"/>
    </source>
</evidence>
<dbReference type="InterPro" id="IPR002159">
    <property type="entry name" value="CD36_fam"/>
</dbReference>